<dbReference type="InterPro" id="IPR012338">
    <property type="entry name" value="Beta-lactam/transpept-like"/>
</dbReference>
<dbReference type="OrthoDB" id="9793489at2"/>
<evidence type="ECO:0000313" key="2">
    <source>
        <dbReference type="EMBL" id="PWS32268.1"/>
    </source>
</evidence>
<dbReference type="Proteomes" id="UP000245391">
    <property type="component" value="Unassembled WGS sequence"/>
</dbReference>
<gene>
    <name evidence="2" type="ORF">DF947_10900</name>
</gene>
<accession>A0A317F454</accession>
<dbReference type="SUPFAM" id="SSF56601">
    <property type="entry name" value="beta-lactamase/transpeptidase-like"/>
    <property type="match status" value="1"/>
</dbReference>
<evidence type="ECO:0000259" key="1">
    <source>
        <dbReference type="Pfam" id="PF00144"/>
    </source>
</evidence>
<dbReference type="AlphaFoldDB" id="A0A317F454"/>
<protein>
    <recommendedName>
        <fullName evidence="1">Beta-lactamase-related domain-containing protein</fullName>
    </recommendedName>
</protein>
<keyword evidence="3" id="KW-1185">Reference proteome</keyword>
<name>A0A317F454_9SPHI</name>
<dbReference type="PANTHER" id="PTHR46825">
    <property type="entry name" value="D-ALANYL-D-ALANINE-CARBOXYPEPTIDASE/ENDOPEPTIDASE AMPH"/>
    <property type="match status" value="1"/>
</dbReference>
<evidence type="ECO:0000313" key="3">
    <source>
        <dbReference type="Proteomes" id="UP000245391"/>
    </source>
</evidence>
<sequence length="377" mass="41987">MKLQRLISILIFSSLLFLSFSSKQRHFIHNDNPLHSHIDSLIDEKVRAYYKDSRAVGLSIVVILRGQFFYYNYGEIRNGSGILPKSNTIYEIGSVTKTFTGILLAHALLDHKVGLDDDIRKYLPGKFPNLVYQNVPITIRHLANHTSGITRIFPNAWERPGYEDADPLKGYGREGLYQGLRQMKLAAIPGEKYGYSNMAVALLGYILEDIYGKSYSTQVDRQILKPLRMTHTVTDLHLLSAKAVAVPHDDAKKVVPFWTLSGVPAMGTLGSCTSDLARYIAANNTEKDPAIRLSHQPTFGTTQEGMGLNWFLHEIDGQRNVEHSGGTGGSRSSLQCYPSLNSGFAILTNSLANRNDLEKEMAKLVRQEASESGAKTR</sequence>
<dbReference type="PANTHER" id="PTHR46825:SF8">
    <property type="entry name" value="BETA-LACTAMASE-RELATED"/>
    <property type="match status" value="1"/>
</dbReference>
<dbReference type="InterPro" id="IPR001466">
    <property type="entry name" value="Beta-lactam-related"/>
</dbReference>
<dbReference type="InterPro" id="IPR050491">
    <property type="entry name" value="AmpC-like"/>
</dbReference>
<organism evidence="2 3">
    <name type="scientific">Pedobacter paludis</name>
    <dbReference type="NCBI Taxonomy" id="2203212"/>
    <lineage>
        <taxon>Bacteria</taxon>
        <taxon>Pseudomonadati</taxon>
        <taxon>Bacteroidota</taxon>
        <taxon>Sphingobacteriia</taxon>
        <taxon>Sphingobacteriales</taxon>
        <taxon>Sphingobacteriaceae</taxon>
        <taxon>Pedobacter</taxon>
    </lineage>
</organism>
<dbReference type="EMBL" id="QGNY01000003">
    <property type="protein sequence ID" value="PWS32268.1"/>
    <property type="molecule type" value="Genomic_DNA"/>
</dbReference>
<proteinExistence type="predicted"/>
<feature type="domain" description="Beta-lactamase-related" evidence="1">
    <location>
        <begin position="42"/>
        <end position="359"/>
    </location>
</feature>
<dbReference type="Pfam" id="PF00144">
    <property type="entry name" value="Beta-lactamase"/>
    <property type="match status" value="1"/>
</dbReference>
<dbReference type="RefSeq" id="WP_109929715.1">
    <property type="nucleotide sequence ID" value="NZ_QGNY01000003.1"/>
</dbReference>
<reference evidence="3" key="1">
    <citation type="submission" date="2018-05" db="EMBL/GenBank/DDBJ databases">
        <title>Pedobacter paludis sp. nov., isolated from wetland soil.</title>
        <authorList>
            <person name="Zhang Y."/>
        </authorList>
    </citation>
    <scope>NUCLEOTIDE SEQUENCE [LARGE SCALE GENOMIC DNA]</scope>
    <source>
        <strain evidence="3">R-8</strain>
    </source>
</reference>
<comment type="caution">
    <text evidence="2">The sequence shown here is derived from an EMBL/GenBank/DDBJ whole genome shotgun (WGS) entry which is preliminary data.</text>
</comment>
<dbReference type="Gene3D" id="3.40.710.10">
    <property type="entry name" value="DD-peptidase/beta-lactamase superfamily"/>
    <property type="match status" value="1"/>
</dbReference>